<dbReference type="PANTHER" id="PTHR23513">
    <property type="entry name" value="INTEGRAL MEMBRANE EFFLUX PROTEIN-RELATED"/>
    <property type="match status" value="1"/>
</dbReference>
<dbReference type="InterPro" id="IPR036259">
    <property type="entry name" value="MFS_trans_sf"/>
</dbReference>
<feature type="transmembrane region" description="Helical" evidence="6">
    <location>
        <begin position="233"/>
        <end position="256"/>
    </location>
</feature>
<keyword evidence="5 6" id="KW-0472">Membrane</keyword>
<keyword evidence="4 6" id="KW-1133">Transmembrane helix</keyword>
<evidence type="ECO:0000313" key="7">
    <source>
        <dbReference type="EMBL" id="TWJ11953.1"/>
    </source>
</evidence>
<feature type="transmembrane region" description="Helical" evidence="6">
    <location>
        <begin position="384"/>
        <end position="404"/>
    </location>
</feature>
<protein>
    <submittedName>
        <fullName evidence="7">MFS transporter</fullName>
    </submittedName>
</protein>
<keyword evidence="3 6" id="KW-0812">Transmembrane</keyword>
<feature type="transmembrane region" description="Helical" evidence="6">
    <location>
        <begin position="262"/>
        <end position="282"/>
    </location>
</feature>
<gene>
    <name evidence="7" type="ORF">LX16_2696</name>
</gene>
<evidence type="ECO:0000256" key="2">
    <source>
        <dbReference type="ARBA" id="ARBA00022475"/>
    </source>
</evidence>
<keyword evidence="8" id="KW-1185">Reference proteome</keyword>
<evidence type="ECO:0000313" key="8">
    <source>
        <dbReference type="Proteomes" id="UP000321617"/>
    </source>
</evidence>
<dbReference type="PANTHER" id="PTHR23513:SF11">
    <property type="entry name" value="STAPHYLOFERRIN A TRANSPORTER"/>
    <property type="match status" value="1"/>
</dbReference>
<dbReference type="RefSeq" id="WP_158645587.1">
    <property type="nucleotide sequence ID" value="NZ_BAABIJ010000002.1"/>
</dbReference>
<sequence length="411" mass="42043">MSATPLDPSAPVPSVPLRLNRGFSVLCAHRVVSALTRSVADVACPIVVFDLTGSMAYAGMLAAAQLLVTAGMMLPAGTMAGRGGWRWIATTADMARGGMFVGVAVSLTTGVGDAWFVSAAALVNAVAGALLRPYLDDAVTTSVPTSQASVARARIRSRVLAAALAGMPLGGALLVWGGAVPFLFAGVAYLVAASALASVRRPVAATGRARPGFRDVRAGVRLLLSSSYPASMFGYAMFVNVTLASLPLALIAALHGYGAGPALIGVLLVPSGVAGICGSLAGPRIVARVRPERVMLSTAFTLPLLAALIGVLPGRYPTAAMVAVLVFAVAPFNVLFLTFVTGAVPPELRAEVSVATRFVARLTQPLGPLLAGFGVAIFGDLWTFLFIAAAGLLAAPMLLSRHIGFIRTVAR</sequence>
<feature type="transmembrane region" description="Helical" evidence="6">
    <location>
        <begin position="87"/>
        <end position="108"/>
    </location>
</feature>
<dbReference type="SUPFAM" id="SSF103473">
    <property type="entry name" value="MFS general substrate transporter"/>
    <property type="match status" value="1"/>
</dbReference>
<feature type="transmembrane region" description="Helical" evidence="6">
    <location>
        <begin position="358"/>
        <end position="378"/>
    </location>
</feature>
<evidence type="ECO:0000256" key="6">
    <source>
        <dbReference type="SAM" id="Phobius"/>
    </source>
</evidence>
<dbReference type="GO" id="GO:0022857">
    <property type="term" value="F:transmembrane transporter activity"/>
    <property type="evidence" value="ECO:0007669"/>
    <property type="project" value="InterPro"/>
</dbReference>
<comment type="subcellular location">
    <subcellularLocation>
        <location evidence="1">Cell membrane</location>
        <topology evidence="1">Multi-pass membrane protein</topology>
    </subcellularLocation>
</comment>
<evidence type="ECO:0000256" key="3">
    <source>
        <dbReference type="ARBA" id="ARBA00022692"/>
    </source>
</evidence>
<evidence type="ECO:0000256" key="5">
    <source>
        <dbReference type="ARBA" id="ARBA00023136"/>
    </source>
</evidence>
<dbReference type="Gene3D" id="1.20.1250.20">
    <property type="entry name" value="MFS general substrate transporter like domains"/>
    <property type="match status" value="1"/>
</dbReference>
<name>A0A562V294_9ACTN</name>
<proteinExistence type="predicted"/>
<accession>A0A562V294</accession>
<dbReference type="Pfam" id="PF07690">
    <property type="entry name" value="MFS_1"/>
    <property type="match status" value="1"/>
</dbReference>
<dbReference type="AlphaFoldDB" id="A0A562V294"/>
<feature type="transmembrane region" description="Helical" evidence="6">
    <location>
        <begin position="55"/>
        <end position="75"/>
    </location>
</feature>
<organism evidence="7 8">
    <name type="scientific">Stackebrandtia albiflava</name>
    <dbReference type="NCBI Taxonomy" id="406432"/>
    <lineage>
        <taxon>Bacteria</taxon>
        <taxon>Bacillati</taxon>
        <taxon>Actinomycetota</taxon>
        <taxon>Actinomycetes</taxon>
        <taxon>Glycomycetales</taxon>
        <taxon>Glycomycetaceae</taxon>
        <taxon>Stackebrandtia</taxon>
    </lineage>
</organism>
<dbReference type="OrthoDB" id="4544213at2"/>
<feature type="transmembrane region" description="Helical" evidence="6">
    <location>
        <begin position="294"/>
        <end position="313"/>
    </location>
</feature>
<evidence type="ECO:0000256" key="4">
    <source>
        <dbReference type="ARBA" id="ARBA00022989"/>
    </source>
</evidence>
<dbReference type="EMBL" id="VLLL01000006">
    <property type="protein sequence ID" value="TWJ11953.1"/>
    <property type="molecule type" value="Genomic_DNA"/>
</dbReference>
<feature type="transmembrane region" description="Helical" evidence="6">
    <location>
        <begin position="319"/>
        <end position="346"/>
    </location>
</feature>
<dbReference type="InterPro" id="IPR011701">
    <property type="entry name" value="MFS"/>
</dbReference>
<reference evidence="7 8" key="1">
    <citation type="journal article" date="2013" name="Stand. Genomic Sci.">
        <title>Genomic Encyclopedia of Type Strains, Phase I: The one thousand microbial genomes (KMG-I) project.</title>
        <authorList>
            <person name="Kyrpides N.C."/>
            <person name="Woyke T."/>
            <person name="Eisen J.A."/>
            <person name="Garrity G."/>
            <person name="Lilburn T.G."/>
            <person name="Beck B.J."/>
            <person name="Whitman W.B."/>
            <person name="Hugenholtz P."/>
            <person name="Klenk H.P."/>
        </authorList>
    </citation>
    <scope>NUCLEOTIDE SEQUENCE [LARGE SCALE GENOMIC DNA]</scope>
    <source>
        <strain evidence="7 8">DSM 45044</strain>
    </source>
</reference>
<dbReference type="Proteomes" id="UP000321617">
    <property type="component" value="Unassembled WGS sequence"/>
</dbReference>
<evidence type="ECO:0000256" key="1">
    <source>
        <dbReference type="ARBA" id="ARBA00004651"/>
    </source>
</evidence>
<keyword evidence="2" id="KW-1003">Cell membrane</keyword>
<dbReference type="GO" id="GO:0005886">
    <property type="term" value="C:plasma membrane"/>
    <property type="evidence" value="ECO:0007669"/>
    <property type="project" value="UniProtKB-SubCell"/>
</dbReference>
<comment type="caution">
    <text evidence="7">The sequence shown here is derived from an EMBL/GenBank/DDBJ whole genome shotgun (WGS) entry which is preliminary data.</text>
</comment>